<dbReference type="EMBL" id="QBKI01000015">
    <property type="protein sequence ID" value="PTX11418.1"/>
    <property type="molecule type" value="Genomic_DNA"/>
</dbReference>
<gene>
    <name evidence="1" type="ORF">C8N40_11595</name>
</gene>
<evidence type="ECO:0000313" key="2">
    <source>
        <dbReference type="Proteomes" id="UP000244225"/>
    </source>
</evidence>
<evidence type="ECO:0000313" key="1">
    <source>
        <dbReference type="EMBL" id="PTX11418.1"/>
    </source>
</evidence>
<sequence length="36" mass="4346">MLKSSSVDENEYVLEDIGRDRTRPIYFHFPLFLHYG</sequence>
<dbReference type="Proteomes" id="UP000244225">
    <property type="component" value="Unassembled WGS sequence"/>
</dbReference>
<comment type="caution">
    <text evidence="1">The sequence shown here is derived from an EMBL/GenBank/DDBJ whole genome shotgun (WGS) entry which is preliminary data.</text>
</comment>
<proteinExistence type="predicted"/>
<name>A0A2T5Y558_9BACT</name>
<protein>
    <submittedName>
        <fullName evidence="1">Uncharacterized protein</fullName>
    </submittedName>
</protein>
<reference evidence="1 2" key="1">
    <citation type="submission" date="2018-04" db="EMBL/GenBank/DDBJ databases">
        <title>Genomic Encyclopedia of Archaeal and Bacterial Type Strains, Phase II (KMG-II): from individual species to whole genera.</title>
        <authorList>
            <person name="Goeker M."/>
        </authorList>
    </citation>
    <scope>NUCLEOTIDE SEQUENCE [LARGE SCALE GENOMIC DNA]</scope>
    <source>
        <strain evidence="1 2">DSM 100162</strain>
    </source>
</reference>
<keyword evidence="2" id="KW-1185">Reference proteome</keyword>
<organism evidence="1 2">
    <name type="scientific">Pontibacter mucosus</name>
    <dbReference type="NCBI Taxonomy" id="1649266"/>
    <lineage>
        <taxon>Bacteria</taxon>
        <taxon>Pseudomonadati</taxon>
        <taxon>Bacteroidota</taxon>
        <taxon>Cytophagia</taxon>
        <taxon>Cytophagales</taxon>
        <taxon>Hymenobacteraceae</taxon>
        <taxon>Pontibacter</taxon>
    </lineage>
</organism>
<dbReference type="AlphaFoldDB" id="A0A2T5Y558"/>
<accession>A0A2T5Y558</accession>